<dbReference type="GO" id="GO:0031012">
    <property type="term" value="C:extracellular matrix"/>
    <property type="evidence" value="ECO:0007669"/>
    <property type="project" value="TreeGrafter"/>
</dbReference>
<protein>
    <submittedName>
        <fullName evidence="3">Uncharacterized protein</fullName>
    </submittedName>
</protein>
<dbReference type="InterPro" id="IPR001611">
    <property type="entry name" value="Leu-rich_rpt"/>
</dbReference>
<proteinExistence type="predicted"/>
<dbReference type="EMBL" id="JADBJN010000002">
    <property type="protein sequence ID" value="KAG5676410.1"/>
    <property type="molecule type" value="Genomic_DNA"/>
</dbReference>
<sequence length="375" mass="40389">MWIFHLQIITIALTSSHAFDLYCSFVTTNPNQCQFNYVTNVTAPNEAVHVIGQAAGFTDNMTTMINFNSNSQFEYFPTQIFNVFTAVQQMSLSGNNMSQLVTNSLNNCSALTDFTATMQLFTNLPAGFAQNCANLKNLLLGMNQIATIDSDALKGLSKLLSFNAPNNKITCITPGLFANTPMIQNIYLAYNLITAIDPSTFKNLPWVNSIQFDSNSLQYLPNLDFSGSAINSSLTSVGSLRLSFLNNPITAVDPQFIMVIFGTRTGYSTSISLGGGLNTCMPVGININNTAPNSGASVLVPCYNNWIPTIVQPVPCALTTTTITAAPQTSTSAPALKTGSSAIQPAPSNCCPQGILNLMLTKILNMTLSVTFNRK</sequence>
<dbReference type="Proteomes" id="UP001107558">
    <property type="component" value="Chromosome 2"/>
</dbReference>
<reference evidence="3" key="1">
    <citation type="submission" date="2021-03" db="EMBL/GenBank/DDBJ databases">
        <title>Chromosome level genome of the anhydrobiotic midge Polypedilum vanderplanki.</title>
        <authorList>
            <person name="Yoshida Y."/>
            <person name="Kikawada T."/>
            <person name="Gusev O."/>
        </authorList>
    </citation>
    <scope>NUCLEOTIDE SEQUENCE</scope>
    <source>
        <strain evidence="3">NIAS01</strain>
        <tissue evidence="3">Whole body or cell culture</tissue>
    </source>
</reference>
<dbReference type="GO" id="GO:0005615">
    <property type="term" value="C:extracellular space"/>
    <property type="evidence" value="ECO:0007669"/>
    <property type="project" value="TreeGrafter"/>
</dbReference>
<dbReference type="SUPFAM" id="SSF52058">
    <property type="entry name" value="L domain-like"/>
    <property type="match status" value="1"/>
</dbReference>
<feature type="signal peptide" evidence="2">
    <location>
        <begin position="1"/>
        <end position="18"/>
    </location>
</feature>
<dbReference type="PANTHER" id="PTHR24373">
    <property type="entry name" value="SLIT RELATED LEUCINE-RICH REPEAT NEURONAL PROTEIN"/>
    <property type="match status" value="1"/>
</dbReference>
<dbReference type="Gene3D" id="3.80.10.10">
    <property type="entry name" value="Ribonuclease Inhibitor"/>
    <property type="match status" value="1"/>
</dbReference>
<dbReference type="Pfam" id="PF13855">
    <property type="entry name" value="LRR_8"/>
    <property type="match status" value="1"/>
</dbReference>
<evidence type="ECO:0000313" key="4">
    <source>
        <dbReference type="Proteomes" id="UP001107558"/>
    </source>
</evidence>
<comment type="caution">
    <text evidence="3">The sequence shown here is derived from an EMBL/GenBank/DDBJ whole genome shotgun (WGS) entry which is preliminary data.</text>
</comment>
<dbReference type="AlphaFoldDB" id="A0A9J6C322"/>
<keyword evidence="4" id="KW-1185">Reference proteome</keyword>
<organism evidence="3 4">
    <name type="scientific">Polypedilum vanderplanki</name>
    <name type="common">Sleeping chironomid midge</name>
    <dbReference type="NCBI Taxonomy" id="319348"/>
    <lineage>
        <taxon>Eukaryota</taxon>
        <taxon>Metazoa</taxon>
        <taxon>Ecdysozoa</taxon>
        <taxon>Arthropoda</taxon>
        <taxon>Hexapoda</taxon>
        <taxon>Insecta</taxon>
        <taxon>Pterygota</taxon>
        <taxon>Neoptera</taxon>
        <taxon>Endopterygota</taxon>
        <taxon>Diptera</taxon>
        <taxon>Nematocera</taxon>
        <taxon>Chironomoidea</taxon>
        <taxon>Chironomidae</taxon>
        <taxon>Chironominae</taxon>
        <taxon>Polypedilum</taxon>
        <taxon>Polypedilum</taxon>
    </lineage>
</organism>
<dbReference type="OrthoDB" id="27267at2759"/>
<dbReference type="InterPro" id="IPR050328">
    <property type="entry name" value="Dev_Immune_Receptor"/>
</dbReference>
<gene>
    <name evidence="3" type="ORF">PVAND_006248</name>
</gene>
<accession>A0A9J6C322</accession>
<dbReference type="InterPro" id="IPR032675">
    <property type="entry name" value="LRR_dom_sf"/>
</dbReference>
<keyword evidence="1 2" id="KW-0732">Signal</keyword>
<dbReference type="PANTHER" id="PTHR24373:SF398">
    <property type="entry name" value="LEUCINE-RICH REPEAT-CONTAINING G-PROTEIN COUPLED RECEPTOR 6"/>
    <property type="match status" value="1"/>
</dbReference>
<evidence type="ECO:0000256" key="2">
    <source>
        <dbReference type="SAM" id="SignalP"/>
    </source>
</evidence>
<evidence type="ECO:0000313" key="3">
    <source>
        <dbReference type="EMBL" id="KAG5676410.1"/>
    </source>
</evidence>
<evidence type="ECO:0000256" key="1">
    <source>
        <dbReference type="ARBA" id="ARBA00022729"/>
    </source>
</evidence>
<feature type="chain" id="PRO_5039937534" evidence="2">
    <location>
        <begin position="19"/>
        <end position="375"/>
    </location>
</feature>
<name>A0A9J6C322_POLVA</name>